<feature type="non-terminal residue" evidence="1">
    <location>
        <position position="158"/>
    </location>
</feature>
<reference evidence="1" key="1">
    <citation type="submission" date="2020-11" db="EMBL/GenBank/DDBJ databases">
        <authorList>
            <consortium name="DOE Joint Genome Institute"/>
            <person name="Ahrendt S."/>
            <person name="Riley R."/>
            <person name="Andreopoulos W."/>
            <person name="Labutti K."/>
            <person name="Pangilinan J."/>
            <person name="Ruiz-Duenas F.J."/>
            <person name="Barrasa J.M."/>
            <person name="Sanchez-Garcia M."/>
            <person name="Camarero S."/>
            <person name="Miyauchi S."/>
            <person name="Serrano A."/>
            <person name="Linde D."/>
            <person name="Babiker R."/>
            <person name="Drula E."/>
            <person name="Ayuso-Fernandez I."/>
            <person name="Pacheco R."/>
            <person name="Padilla G."/>
            <person name="Ferreira P."/>
            <person name="Barriuso J."/>
            <person name="Kellner H."/>
            <person name="Castanera R."/>
            <person name="Alfaro M."/>
            <person name="Ramirez L."/>
            <person name="Pisabarro A.G."/>
            <person name="Kuo A."/>
            <person name="Tritt A."/>
            <person name="Lipzen A."/>
            <person name="He G."/>
            <person name="Yan M."/>
            <person name="Ng V."/>
            <person name="Cullen D."/>
            <person name="Martin F."/>
            <person name="Rosso M.-N."/>
            <person name="Henrissat B."/>
            <person name="Hibbett D."/>
            <person name="Martinez A.T."/>
            <person name="Grigoriev I.V."/>
        </authorList>
    </citation>
    <scope>NUCLEOTIDE SEQUENCE</scope>
    <source>
        <strain evidence="1">CBS 247.69</strain>
    </source>
</reference>
<keyword evidence="2" id="KW-1185">Reference proteome</keyword>
<evidence type="ECO:0000313" key="1">
    <source>
        <dbReference type="EMBL" id="KAF9468849.1"/>
    </source>
</evidence>
<protein>
    <submittedName>
        <fullName evidence="1">Uncharacterized protein</fullName>
    </submittedName>
</protein>
<sequence>MVNLSDHTRPTLSPSPVSKSIIMGYEWHCSKATTCICDQGVLEPVRRCICITRHSSHLRSENLGGGFPCRRIPRSHQHYLKLYSFTEQCVQSFSSIKIGGAQHFPRVVRGVFWPAGGVVCAARAARGWTKVDSASLQCTGDQPCGRQCSWCCPINSEV</sequence>
<organism evidence="1 2">
    <name type="scientific">Collybia nuda</name>
    <dbReference type="NCBI Taxonomy" id="64659"/>
    <lineage>
        <taxon>Eukaryota</taxon>
        <taxon>Fungi</taxon>
        <taxon>Dikarya</taxon>
        <taxon>Basidiomycota</taxon>
        <taxon>Agaricomycotina</taxon>
        <taxon>Agaricomycetes</taxon>
        <taxon>Agaricomycetidae</taxon>
        <taxon>Agaricales</taxon>
        <taxon>Tricholomatineae</taxon>
        <taxon>Clitocybaceae</taxon>
        <taxon>Collybia</taxon>
    </lineage>
</organism>
<dbReference type="AlphaFoldDB" id="A0A9P6CQB2"/>
<dbReference type="Proteomes" id="UP000807353">
    <property type="component" value="Unassembled WGS sequence"/>
</dbReference>
<accession>A0A9P6CQB2</accession>
<proteinExistence type="predicted"/>
<evidence type="ECO:0000313" key="2">
    <source>
        <dbReference type="Proteomes" id="UP000807353"/>
    </source>
</evidence>
<gene>
    <name evidence="1" type="ORF">BDZ94DRAFT_1244735</name>
</gene>
<comment type="caution">
    <text evidence="1">The sequence shown here is derived from an EMBL/GenBank/DDBJ whole genome shotgun (WGS) entry which is preliminary data.</text>
</comment>
<dbReference type="EMBL" id="MU150231">
    <property type="protein sequence ID" value="KAF9468849.1"/>
    <property type="molecule type" value="Genomic_DNA"/>
</dbReference>
<name>A0A9P6CQB2_9AGAR</name>